<protein>
    <submittedName>
        <fullName evidence="1">Uncharacterized protein</fullName>
    </submittedName>
</protein>
<gene>
    <name evidence="1" type="ORF">EVAR_63418_1</name>
</gene>
<evidence type="ECO:0000313" key="1">
    <source>
        <dbReference type="EMBL" id="GBP81113.1"/>
    </source>
</evidence>
<dbReference type="EMBL" id="BGZK01001496">
    <property type="protein sequence ID" value="GBP81113.1"/>
    <property type="molecule type" value="Genomic_DNA"/>
</dbReference>
<evidence type="ECO:0000313" key="2">
    <source>
        <dbReference type="Proteomes" id="UP000299102"/>
    </source>
</evidence>
<sequence length="231" mass="25472">MTPRHATARAGAHVAGPVTARRAYSQWVEVESGKRRGPMQPMPWKIKVNHWQSGTRAVFTRHDVASSKDAIDTSRERRRRVTTRGVRVARLNSYRYLKMSSHGKFCGTTTYAAADHFEIAAGRRAPAPTRYNITGTPYLHTGCHRAATHTTNARRQAINPLNRGRGGGGTGRGGLSLRRMLPCRYKRGGRGPTRRHSANSRLARIILKVNGTIRLPNAACQGRSTSLSVLG</sequence>
<dbReference type="Proteomes" id="UP000299102">
    <property type="component" value="Unassembled WGS sequence"/>
</dbReference>
<proteinExistence type="predicted"/>
<accession>A0A4C1Z1Q8</accession>
<keyword evidence="2" id="KW-1185">Reference proteome</keyword>
<dbReference type="AlphaFoldDB" id="A0A4C1Z1Q8"/>
<comment type="caution">
    <text evidence="1">The sequence shown here is derived from an EMBL/GenBank/DDBJ whole genome shotgun (WGS) entry which is preliminary data.</text>
</comment>
<organism evidence="1 2">
    <name type="scientific">Eumeta variegata</name>
    <name type="common">Bagworm moth</name>
    <name type="synonym">Eumeta japonica</name>
    <dbReference type="NCBI Taxonomy" id="151549"/>
    <lineage>
        <taxon>Eukaryota</taxon>
        <taxon>Metazoa</taxon>
        <taxon>Ecdysozoa</taxon>
        <taxon>Arthropoda</taxon>
        <taxon>Hexapoda</taxon>
        <taxon>Insecta</taxon>
        <taxon>Pterygota</taxon>
        <taxon>Neoptera</taxon>
        <taxon>Endopterygota</taxon>
        <taxon>Lepidoptera</taxon>
        <taxon>Glossata</taxon>
        <taxon>Ditrysia</taxon>
        <taxon>Tineoidea</taxon>
        <taxon>Psychidae</taxon>
        <taxon>Oiketicinae</taxon>
        <taxon>Eumeta</taxon>
    </lineage>
</organism>
<reference evidence="1 2" key="1">
    <citation type="journal article" date="2019" name="Commun. Biol.">
        <title>The bagworm genome reveals a unique fibroin gene that provides high tensile strength.</title>
        <authorList>
            <person name="Kono N."/>
            <person name="Nakamura H."/>
            <person name="Ohtoshi R."/>
            <person name="Tomita M."/>
            <person name="Numata K."/>
            <person name="Arakawa K."/>
        </authorList>
    </citation>
    <scope>NUCLEOTIDE SEQUENCE [LARGE SCALE GENOMIC DNA]</scope>
</reference>
<name>A0A4C1Z1Q8_EUMVA</name>